<evidence type="ECO:0000313" key="3">
    <source>
        <dbReference type="Proteomes" id="UP001500051"/>
    </source>
</evidence>
<gene>
    <name evidence="2" type="ORF">GCM10022204_02950</name>
</gene>
<comment type="caution">
    <text evidence="2">The sequence shown here is derived from an EMBL/GenBank/DDBJ whole genome shotgun (WGS) entry which is preliminary data.</text>
</comment>
<sequence length="201" mass="21340">MLQPSDVEHEEPGPSRDLLGDEWGGIMDGFRSSIEVAPLQSKGALYGFLLIGRWPQDTVEWAKFLVLAVRMAAVPGMLPMSTVFRVREELPDHPQAGAVGLVVAEGSLMGEHPLSPGQFAHPQPPGLVVLHPPSSTFSSVPDYDVASGCVFLPGLPHLGLEHRAAWVEADVDGNVTQLVNRVGVDPQGNADTAALALLMAA</sequence>
<evidence type="ECO:0000256" key="1">
    <source>
        <dbReference type="SAM" id="MobiDB-lite"/>
    </source>
</evidence>
<protein>
    <recommendedName>
        <fullName evidence="4">Peptidase</fullName>
    </recommendedName>
</protein>
<proteinExistence type="predicted"/>
<name>A0ABP7CIN8_9ACTN</name>
<keyword evidence="3" id="KW-1185">Reference proteome</keyword>
<dbReference type="Proteomes" id="UP001500051">
    <property type="component" value="Unassembled WGS sequence"/>
</dbReference>
<organism evidence="2 3">
    <name type="scientific">Microlunatus aurantiacus</name>
    <dbReference type="NCBI Taxonomy" id="446786"/>
    <lineage>
        <taxon>Bacteria</taxon>
        <taxon>Bacillati</taxon>
        <taxon>Actinomycetota</taxon>
        <taxon>Actinomycetes</taxon>
        <taxon>Propionibacteriales</taxon>
        <taxon>Propionibacteriaceae</taxon>
        <taxon>Microlunatus</taxon>
    </lineage>
</organism>
<accession>A0ABP7CIN8</accession>
<feature type="compositionally biased region" description="Basic and acidic residues" evidence="1">
    <location>
        <begin position="1"/>
        <end position="14"/>
    </location>
</feature>
<dbReference type="EMBL" id="BAAAYX010000002">
    <property type="protein sequence ID" value="GAA3691258.1"/>
    <property type="molecule type" value="Genomic_DNA"/>
</dbReference>
<evidence type="ECO:0000313" key="2">
    <source>
        <dbReference type="EMBL" id="GAA3691258.1"/>
    </source>
</evidence>
<evidence type="ECO:0008006" key="4">
    <source>
        <dbReference type="Google" id="ProtNLM"/>
    </source>
</evidence>
<reference evidence="3" key="1">
    <citation type="journal article" date="2019" name="Int. J. Syst. Evol. Microbiol.">
        <title>The Global Catalogue of Microorganisms (GCM) 10K type strain sequencing project: providing services to taxonomists for standard genome sequencing and annotation.</title>
        <authorList>
            <consortium name="The Broad Institute Genomics Platform"/>
            <consortium name="The Broad Institute Genome Sequencing Center for Infectious Disease"/>
            <person name="Wu L."/>
            <person name="Ma J."/>
        </authorList>
    </citation>
    <scope>NUCLEOTIDE SEQUENCE [LARGE SCALE GENOMIC DNA]</scope>
    <source>
        <strain evidence="3">JCM 16548</strain>
    </source>
</reference>
<feature type="region of interest" description="Disordered" evidence="1">
    <location>
        <begin position="1"/>
        <end position="20"/>
    </location>
</feature>